<evidence type="ECO:0000313" key="8">
    <source>
        <dbReference type="Proteomes" id="UP000886829"/>
    </source>
</evidence>
<dbReference type="Proteomes" id="UP000886829">
    <property type="component" value="Unassembled WGS sequence"/>
</dbReference>
<evidence type="ECO:0000256" key="6">
    <source>
        <dbReference type="PROSITE-ProRule" id="PRU01024"/>
    </source>
</evidence>
<dbReference type="PROSITE" id="PS51687">
    <property type="entry name" value="SAM_MT_RNA_M5U"/>
    <property type="match status" value="1"/>
</dbReference>
<comment type="similarity">
    <text evidence="6">Belongs to the class I-like SAM-binding methyltransferase superfamily. RNA M5U methyltransferase family.</text>
</comment>
<organism evidence="7 8">
    <name type="scientific">Candidatus Anaerobiospirillum pullistercoris</name>
    <dbReference type="NCBI Taxonomy" id="2838452"/>
    <lineage>
        <taxon>Bacteria</taxon>
        <taxon>Pseudomonadati</taxon>
        <taxon>Pseudomonadota</taxon>
        <taxon>Gammaproteobacteria</taxon>
        <taxon>Aeromonadales</taxon>
        <taxon>Succinivibrionaceae</taxon>
        <taxon>Anaerobiospirillum</taxon>
    </lineage>
</organism>
<protein>
    <submittedName>
        <fullName evidence="7">23S rRNA (Uracil(1939)-C(5))-methyltransferase RlmD</fullName>
        <ecNumber evidence="7">2.1.1.190</ecNumber>
    </submittedName>
</protein>
<accession>A0A9D1WBP4</accession>
<gene>
    <name evidence="7" type="primary">rlmD</name>
    <name evidence="7" type="ORF">H9850_02210</name>
</gene>
<keyword evidence="3 6" id="KW-0808">Transferase</keyword>
<feature type="active site" description="Nucleophile" evidence="6">
    <location>
        <position position="488"/>
    </location>
</feature>
<feature type="binding site" evidence="6">
    <location>
        <position position="413"/>
    </location>
    <ligand>
        <name>S-adenosyl-L-methionine</name>
        <dbReference type="ChEBI" id="CHEBI:59789"/>
    </ligand>
</feature>
<reference evidence="7" key="2">
    <citation type="submission" date="2021-04" db="EMBL/GenBank/DDBJ databases">
        <authorList>
            <person name="Gilroy R."/>
        </authorList>
    </citation>
    <scope>NUCLEOTIDE SEQUENCE</scope>
    <source>
        <strain evidence="7">USASDec5-558</strain>
    </source>
</reference>
<dbReference type="Pfam" id="PF05958">
    <property type="entry name" value="tRNA_U5-meth_tr"/>
    <property type="match status" value="1"/>
</dbReference>
<feature type="binding site" evidence="6">
    <location>
        <position position="363"/>
    </location>
    <ligand>
        <name>S-adenosyl-L-methionine</name>
        <dbReference type="ChEBI" id="CHEBI:59789"/>
    </ligand>
</feature>
<reference evidence="7" key="1">
    <citation type="journal article" date="2021" name="PeerJ">
        <title>Extensive microbial diversity within the chicken gut microbiome revealed by metagenomics and culture.</title>
        <authorList>
            <person name="Gilroy R."/>
            <person name="Ravi A."/>
            <person name="Getino M."/>
            <person name="Pursley I."/>
            <person name="Horton D.L."/>
            <person name="Alikhan N.F."/>
            <person name="Baker D."/>
            <person name="Gharbi K."/>
            <person name="Hall N."/>
            <person name="Watson M."/>
            <person name="Adriaenssens E.M."/>
            <person name="Foster-Nyarko E."/>
            <person name="Jarju S."/>
            <person name="Secka A."/>
            <person name="Antonio M."/>
            <person name="Oren A."/>
            <person name="Chaudhuri R.R."/>
            <person name="La Ragione R."/>
            <person name="Hildebrand F."/>
            <person name="Pallen M.J."/>
        </authorList>
    </citation>
    <scope>NUCLEOTIDE SEQUENCE</scope>
    <source>
        <strain evidence="7">USASDec5-558</strain>
    </source>
</reference>
<dbReference type="GO" id="GO:0051539">
    <property type="term" value="F:4 iron, 4 sulfur cluster binding"/>
    <property type="evidence" value="ECO:0007669"/>
    <property type="project" value="UniProtKB-KW"/>
</dbReference>
<dbReference type="InterPro" id="IPR012340">
    <property type="entry name" value="NA-bd_OB-fold"/>
</dbReference>
<evidence type="ECO:0000256" key="4">
    <source>
        <dbReference type="ARBA" id="ARBA00022691"/>
    </source>
</evidence>
<feature type="binding site" evidence="6">
    <location>
        <position position="392"/>
    </location>
    <ligand>
        <name>S-adenosyl-L-methionine</name>
        <dbReference type="ChEBI" id="CHEBI:59789"/>
    </ligand>
</feature>
<sequence length="533" mass="57626">MVNFYQAEKKAPAAKAFEVTCSALDIQGRGVCKHEGRVYFVEDLLPGEVARIVPQLSVGVTSANAAKEKVATAKVSKYILTSPLRQEDSCPLQQQCGGCPLAYMPSELALKAKVAGVAKLLTKSVLQGTMEAKSSKASTSHGSSKLGKNSTIKQALAAKQAQAKNIARQKELQALTQEAAAAVSKASYMHSGAELGYRRACRLAVRTSHGRLYLGFREGKTQELVPVSSCAVLTPRLNALLEPLQSLVNTLEGKKNLGHVELLDTDGAAGVLLRLTKKAESADVERLQAFAAEHHVVLSLLEPFKQLDDTEVVRERLLYDEGAEAAEAAAPEANSNGELQLSSALYVQSGDCKVYCSPSSFVQVNAAMNSRMVQQVLTEVAPHEGQKVLDLFSGLGNFALPIAKGGSEVVGIDIVSDMVRRATYNAQANGVAERARFYTADLESPFEAQLWAKDQYDVVVMDPGRMGAKRAVQYVAKLQPKKIVMISCNPLAAARDCSQLLAAHYKIQSWGAFDMFPRTRHIEILLVFTRESD</sequence>
<keyword evidence="1" id="KW-0004">4Fe-4S</keyword>
<dbReference type="SUPFAM" id="SSF53335">
    <property type="entry name" value="S-adenosyl-L-methionine-dependent methyltransferases"/>
    <property type="match status" value="1"/>
</dbReference>
<evidence type="ECO:0000256" key="5">
    <source>
        <dbReference type="ARBA" id="ARBA00023014"/>
    </source>
</evidence>
<comment type="caution">
    <text evidence="7">The sequence shown here is derived from an EMBL/GenBank/DDBJ whole genome shotgun (WGS) entry which is preliminary data.</text>
</comment>
<keyword evidence="1" id="KW-0479">Metal-binding</keyword>
<keyword evidence="2 6" id="KW-0489">Methyltransferase</keyword>
<dbReference type="EMBL" id="DXEV01000042">
    <property type="protein sequence ID" value="HIX56271.1"/>
    <property type="molecule type" value="Genomic_DNA"/>
</dbReference>
<dbReference type="PANTHER" id="PTHR11061">
    <property type="entry name" value="RNA M5U METHYLTRANSFERASE"/>
    <property type="match status" value="1"/>
</dbReference>
<dbReference type="PANTHER" id="PTHR11061:SF49">
    <property type="entry name" value="23S RRNA (URACIL(1939)-C(5))-METHYLTRANSFERASE RLMD"/>
    <property type="match status" value="1"/>
</dbReference>
<dbReference type="CDD" id="cd02440">
    <property type="entry name" value="AdoMet_MTases"/>
    <property type="match status" value="1"/>
</dbReference>
<dbReference type="NCBIfam" id="TIGR00479">
    <property type="entry name" value="rumA"/>
    <property type="match status" value="1"/>
</dbReference>
<dbReference type="GO" id="GO:0070475">
    <property type="term" value="P:rRNA base methylation"/>
    <property type="evidence" value="ECO:0007669"/>
    <property type="project" value="TreeGrafter"/>
</dbReference>
<dbReference type="Gene3D" id="2.40.50.1070">
    <property type="match status" value="1"/>
</dbReference>
<evidence type="ECO:0000256" key="2">
    <source>
        <dbReference type="ARBA" id="ARBA00022603"/>
    </source>
</evidence>
<dbReference type="EC" id="2.1.1.190" evidence="7"/>
<dbReference type="InterPro" id="IPR029063">
    <property type="entry name" value="SAM-dependent_MTases_sf"/>
</dbReference>
<keyword evidence="5" id="KW-0411">Iron-sulfur</keyword>
<dbReference type="AlphaFoldDB" id="A0A9D1WBP4"/>
<evidence type="ECO:0000256" key="1">
    <source>
        <dbReference type="ARBA" id="ARBA00022485"/>
    </source>
</evidence>
<keyword evidence="4 6" id="KW-0949">S-adenosyl-L-methionine</keyword>
<dbReference type="Gene3D" id="3.40.50.150">
    <property type="entry name" value="Vaccinia Virus protein VP39"/>
    <property type="match status" value="1"/>
</dbReference>
<dbReference type="SUPFAM" id="SSF50249">
    <property type="entry name" value="Nucleic acid-binding proteins"/>
    <property type="match status" value="1"/>
</dbReference>
<name>A0A9D1WBP4_9GAMM</name>
<keyword evidence="1" id="KW-0408">Iron</keyword>
<proteinExistence type="inferred from homology"/>
<dbReference type="InterPro" id="IPR010280">
    <property type="entry name" value="U5_MeTrfase_fam"/>
</dbReference>
<evidence type="ECO:0000313" key="7">
    <source>
        <dbReference type="EMBL" id="HIX56271.1"/>
    </source>
</evidence>
<dbReference type="GO" id="GO:0070041">
    <property type="term" value="F:rRNA (uridine-C5-)-methyltransferase activity"/>
    <property type="evidence" value="ECO:0007669"/>
    <property type="project" value="TreeGrafter"/>
</dbReference>
<feature type="binding site" evidence="6">
    <location>
        <position position="462"/>
    </location>
    <ligand>
        <name>S-adenosyl-L-methionine</name>
        <dbReference type="ChEBI" id="CHEBI:59789"/>
    </ligand>
</feature>
<evidence type="ECO:0000256" key="3">
    <source>
        <dbReference type="ARBA" id="ARBA00022679"/>
    </source>
</evidence>
<dbReference type="Gene3D" id="2.40.50.140">
    <property type="entry name" value="Nucleic acid-binding proteins"/>
    <property type="match status" value="1"/>
</dbReference>